<evidence type="ECO:0000259" key="1">
    <source>
        <dbReference type="Pfam" id="PF00535"/>
    </source>
</evidence>
<dbReference type="Proteomes" id="UP000014568">
    <property type="component" value="Unassembled WGS sequence"/>
</dbReference>
<evidence type="ECO:0000313" key="3">
    <source>
        <dbReference type="Proteomes" id="UP000014568"/>
    </source>
</evidence>
<dbReference type="GO" id="GO:0006487">
    <property type="term" value="P:protein N-linked glycosylation"/>
    <property type="evidence" value="ECO:0007669"/>
    <property type="project" value="TreeGrafter"/>
</dbReference>
<dbReference type="PANTHER" id="PTHR10859">
    <property type="entry name" value="GLYCOSYL TRANSFERASE"/>
    <property type="match status" value="1"/>
</dbReference>
<dbReference type="Gene3D" id="3.90.550.10">
    <property type="entry name" value="Spore Coat Polysaccharide Biosynthesis Protein SpsA, Chain A"/>
    <property type="match status" value="1"/>
</dbReference>
<dbReference type="RefSeq" id="WP_016657940.1">
    <property type="nucleotide sequence ID" value="NZ_KE340355.1"/>
</dbReference>
<feature type="domain" description="Glycosyltransferase 2-like" evidence="1">
    <location>
        <begin position="5"/>
        <end position="129"/>
    </location>
</feature>
<dbReference type="InterPro" id="IPR029044">
    <property type="entry name" value="Nucleotide-diphossugar_trans"/>
</dbReference>
<keyword evidence="3" id="KW-1185">Reference proteome</keyword>
<organism evidence="2 3">
    <name type="scientific">Acinetobacter rudis CIP 110305</name>
    <dbReference type="NCBI Taxonomy" id="421052"/>
    <lineage>
        <taxon>Bacteria</taxon>
        <taxon>Pseudomonadati</taxon>
        <taxon>Pseudomonadota</taxon>
        <taxon>Gammaproteobacteria</taxon>
        <taxon>Moraxellales</taxon>
        <taxon>Moraxellaceae</taxon>
        <taxon>Acinetobacter</taxon>
    </lineage>
</organism>
<dbReference type="PANTHER" id="PTHR10859:SF91">
    <property type="entry name" value="DOLICHYL-PHOSPHATE BETA-GLUCOSYLTRANSFERASE"/>
    <property type="match status" value="1"/>
</dbReference>
<dbReference type="PATRIC" id="fig|421052.3.peg.3513"/>
<name>S3MTV3_9GAMM</name>
<dbReference type="SUPFAM" id="SSF53448">
    <property type="entry name" value="Nucleotide-diphospho-sugar transferases"/>
    <property type="match status" value="1"/>
</dbReference>
<protein>
    <recommendedName>
        <fullName evidence="1">Glycosyltransferase 2-like domain-containing protein</fullName>
    </recommendedName>
</protein>
<proteinExistence type="predicted"/>
<evidence type="ECO:0000313" key="2">
    <source>
        <dbReference type="EMBL" id="EPF70018.1"/>
    </source>
</evidence>
<sequence>MSNCFVIPVYNHPNYLAPLIEHLHQFDLPIIVVNDGSDVECTQVLTDLAEQYERVELLSHAVNLGKGQAVMTGLLHAHHLGMHHALQIDADGQHCWADIPTFWQQSAANPKAMIIGKPIFDESVPKKRLYGRYITHVWVWINSLSFEIQDSMCGFRVYPLASTISIIQTADLQPRMGFDSEILVRLKWNKVPFINVPTHVVYPEQGISHFQMWRDNLGLSQTHAKLFAGMLVRLPKLLWHKTQGDRHD</sequence>
<dbReference type="InterPro" id="IPR001173">
    <property type="entry name" value="Glyco_trans_2-like"/>
</dbReference>
<accession>S3MTV3</accession>
<gene>
    <name evidence="2" type="ORF">F945_03582</name>
</gene>
<dbReference type="OrthoDB" id="9804335at2"/>
<dbReference type="STRING" id="632955.GCA_000829675_02612"/>
<dbReference type="Pfam" id="PF00535">
    <property type="entry name" value="Glycos_transf_2"/>
    <property type="match status" value="1"/>
</dbReference>
<dbReference type="EMBL" id="ATGI01000039">
    <property type="protein sequence ID" value="EPF70018.1"/>
    <property type="molecule type" value="Genomic_DNA"/>
</dbReference>
<dbReference type="CDD" id="cd04179">
    <property type="entry name" value="DPM_DPG-synthase_like"/>
    <property type="match status" value="1"/>
</dbReference>
<dbReference type="eggNOG" id="COG0463">
    <property type="taxonomic scope" value="Bacteria"/>
</dbReference>
<dbReference type="AlphaFoldDB" id="S3MTV3"/>
<reference evidence="2 3" key="1">
    <citation type="submission" date="2013-06" db="EMBL/GenBank/DDBJ databases">
        <title>The Genome Sequence of Acinetobacter rudis CIP 110305.</title>
        <authorList>
            <consortium name="The Broad Institute Genome Sequencing Platform"/>
            <consortium name="The Broad Institute Genome Sequencing Center for Infectious Disease"/>
            <person name="Cerqueira G."/>
            <person name="Feldgarden M."/>
            <person name="Courvalin P."/>
            <person name="Perichon B."/>
            <person name="Grillot-Courvalin C."/>
            <person name="Clermont D."/>
            <person name="Rocha E."/>
            <person name="Yoon E.-J."/>
            <person name="Nemec A."/>
            <person name="Young S.K."/>
            <person name="Zeng Q."/>
            <person name="Gargeya S."/>
            <person name="Fitzgerald M."/>
            <person name="Abouelleil A."/>
            <person name="Alvarado L."/>
            <person name="Berlin A.M."/>
            <person name="Chapman S.B."/>
            <person name="Dewar J."/>
            <person name="Goldberg J."/>
            <person name="Griggs A."/>
            <person name="Gujja S."/>
            <person name="Hansen M."/>
            <person name="Howarth C."/>
            <person name="Imamovic A."/>
            <person name="Larimer J."/>
            <person name="McCowan C."/>
            <person name="Murphy C."/>
            <person name="Pearson M."/>
            <person name="Priest M."/>
            <person name="Roberts A."/>
            <person name="Saif S."/>
            <person name="Shea T."/>
            <person name="Sykes S."/>
            <person name="Wortman J."/>
            <person name="Nusbaum C."/>
            <person name="Birren B."/>
        </authorList>
    </citation>
    <scope>NUCLEOTIDE SEQUENCE [LARGE SCALE GENOMIC DNA]</scope>
    <source>
        <strain evidence="2 3">CIP 110305</strain>
    </source>
</reference>
<comment type="caution">
    <text evidence="2">The sequence shown here is derived from an EMBL/GenBank/DDBJ whole genome shotgun (WGS) entry which is preliminary data.</text>
</comment>
<dbReference type="HOGENOM" id="CLU_033536_7_0_6"/>